<organism evidence="14 15">
    <name type="scientific">Hymenobacter oligotrophus</name>
    <dbReference type="NCBI Taxonomy" id="2319843"/>
    <lineage>
        <taxon>Bacteria</taxon>
        <taxon>Pseudomonadati</taxon>
        <taxon>Bacteroidota</taxon>
        <taxon>Cytophagia</taxon>
        <taxon>Cytophagales</taxon>
        <taxon>Hymenobacteraceae</taxon>
        <taxon>Hymenobacter</taxon>
    </lineage>
</organism>
<keyword evidence="7" id="KW-1278">Translocase</keyword>
<keyword evidence="15" id="KW-1185">Reference proteome</keyword>
<dbReference type="PRINTS" id="PR00943">
    <property type="entry name" value="CUATPASE"/>
</dbReference>
<dbReference type="Pfam" id="PF00702">
    <property type="entry name" value="Hydrolase"/>
    <property type="match status" value="1"/>
</dbReference>
<dbReference type="InterPro" id="IPR023298">
    <property type="entry name" value="ATPase_P-typ_TM_dom_sf"/>
</dbReference>
<dbReference type="InterPro" id="IPR059000">
    <property type="entry name" value="ATPase_P-type_domA"/>
</dbReference>
<dbReference type="Proteomes" id="UP000262802">
    <property type="component" value="Chromosome"/>
</dbReference>
<keyword evidence="4 12" id="KW-0479">Metal-binding</keyword>
<dbReference type="InterPro" id="IPR008250">
    <property type="entry name" value="ATPase_P-typ_transduc_dom_A_sf"/>
</dbReference>
<dbReference type="InterPro" id="IPR027256">
    <property type="entry name" value="P-typ_ATPase_IB"/>
</dbReference>
<feature type="transmembrane region" description="Helical" evidence="12">
    <location>
        <begin position="467"/>
        <end position="487"/>
    </location>
</feature>
<dbReference type="SUPFAM" id="SSF47240">
    <property type="entry name" value="Ferritin-like"/>
    <property type="match status" value="1"/>
</dbReference>
<dbReference type="Gene3D" id="3.30.70.100">
    <property type="match status" value="1"/>
</dbReference>
<dbReference type="Pfam" id="PF00122">
    <property type="entry name" value="E1-E2_ATPase"/>
    <property type="match status" value="1"/>
</dbReference>
<dbReference type="GO" id="GO:0043682">
    <property type="term" value="F:P-type divalent copper transporter activity"/>
    <property type="evidence" value="ECO:0007669"/>
    <property type="project" value="UniProtKB-EC"/>
</dbReference>
<dbReference type="KEGG" id="hyh:D3Y59_08615"/>
<dbReference type="InterPro" id="IPR023299">
    <property type="entry name" value="ATPase_P-typ_cyto_dom_N"/>
</dbReference>
<sequence length="840" mass="89155">MQRDPVCGMSVDAAKATHRSHHAGHDYVFCSASCQTKFDANPEAYVQPGLATAEAGAARHLGHAQRHRPSPAPVAAVAAVASQPTRTETLDIEGMTCASCVNVVERALNRAPGVQRAVVNLATEKATVEYHPAQTDRAALEAAVANVGFGVAAPPAPTTSAAERTEELERQKAAAFAKLKRRFWVAAALTAVIMPASMLMLWPALMARIPMPVLNYALLLLTVPVLLYSGREFYTSAWHAFRHRAANMDTLIAVGTGAAFLYSLVATVAPQVFTSRGIMPEVYYDTTATIITLILLGKVLELRAKTQTSAAIRKLIGLQVRTARVLRPGGQAADVPIEQVRLNDVVLVRPGEKVATDGVVLEGRSAVDEAMLTGESLPVEKQPGDNVFGATLNKTGSFRFRVTKVGADTMLAHIIRMVEDAQGSRAPIQRLADKISAIFVPTVVVIALLTFVLWFDLAPAEARLPLALVNFVAVLIIACPCALGLATPTAIMVGSGKGAEHGVLVRNAEALEKAHHVTAVLLDKTGTITRGEPSVTDFVPTLGAATEPVQLLALLAAVERQSEHPLAEAVVRYAEQQGTDKLTATDFRAYEGRGAGATVAGKPVLIGNRRLMAEHHVALTPEQEQQAEQLLNEAKTVLYAALGGQLAALVAVADTVRDSSRAAIQHLQRLGIEVVMMTGDNRYTAAKVAAQVGIKRYFAEVLPQDKASKVKELQAEGHTVAMVGDGINDAPALAQADVGMAIGSGTDVAMEAASITLMRSDLQGVVTAISLSRQTIRVIKQNLFFAFVYNTLGIPVAAGLLYPFFGILLSPMLAAAAMALSSVSVLTNSLRLRGFKADQL</sequence>
<evidence type="ECO:0000313" key="15">
    <source>
        <dbReference type="Proteomes" id="UP000262802"/>
    </source>
</evidence>
<dbReference type="FunFam" id="3.40.50.1000:FF:000333">
    <property type="entry name" value="Copper-transporting ATPase 2"/>
    <property type="match status" value="1"/>
</dbReference>
<dbReference type="RefSeq" id="WP_119446391.1">
    <property type="nucleotide sequence ID" value="NZ_CP032317.1"/>
</dbReference>
<dbReference type="InterPro" id="IPR023214">
    <property type="entry name" value="HAD_sf"/>
</dbReference>
<dbReference type="PRINTS" id="PR00119">
    <property type="entry name" value="CATATPASE"/>
</dbReference>
<dbReference type="InterPro" id="IPR011017">
    <property type="entry name" value="TRASH_dom"/>
</dbReference>
<proteinExistence type="inferred from homology"/>
<feature type="transmembrane region" description="Helical" evidence="12">
    <location>
        <begin position="213"/>
        <end position="230"/>
    </location>
</feature>
<keyword evidence="5 12" id="KW-0547">Nucleotide-binding</keyword>
<dbReference type="SUPFAM" id="SSF81653">
    <property type="entry name" value="Calcium ATPase, transduction domain A"/>
    <property type="match status" value="1"/>
</dbReference>
<dbReference type="GO" id="GO:0016491">
    <property type="term" value="F:oxidoreductase activity"/>
    <property type="evidence" value="ECO:0007669"/>
    <property type="project" value="InterPro"/>
</dbReference>
<dbReference type="NCBIfam" id="TIGR01525">
    <property type="entry name" value="ATPase-IB_hvy"/>
    <property type="match status" value="1"/>
</dbReference>
<dbReference type="GO" id="GO:0055070">
    <property type="term" value="P:copper ion homeostasis"/>
    <property type="evidence" value="ECO:0007669"/>
    <property type="project" value="TreeGrafter"/>
</dbReference>
<dbReference type="PROSITE" id="PS01047">
    <property type="entry name" value="HMA_1"/>
    <property type="match status" value="1"/>
</dbReference>
<dbReference type="PROSITE" id="PS50846">
    <property type="entry name" value="HMA_2"/>
    <property type="match status" value="1"/>
</dbReference>
<dbReference type="InterPro" id="IPR018303">
    <property type="entry name" value="ATPase_P-typ_P_site"/>
</dbReference>
<dbReference type="EC" id="7.2.2.9" evidence="10"/>
<dbReference type="InterPro" id="IPR007029">
    <property type="entry name" value="YHS_dom"/>
</dbReference>
<dbReference type="InterPro" id="IPR036412">
    <property type="entry name" value="HAD-like_sf"/>
</dbReference>
<dbReference type="PANTHER" id="PTHR43520:SF8">
    <property type="entry name" value="P-TYPE CU(+) TRANSPORTER"/>
    <property type="match status" value="1"/>
</dbReference>
<evidence type="ECO:0000256" key="1">
    <source>
        <dbReference type="ARBA" id="ARBA00004127"/>
    </source>
</evidence>
<feature type="domain" description="HMA" evidence="13">
    <location>
        <begin position="86"/>
        <end position="152"/>
    </location>
</feature>
<dbReference type="CDD" id="cd00371">
    <property type="entry name" value="HMA"/>
    <property type="match status" value="1"/>
</dbReference>
<evidence type="ECO:0000256" key="11">
    <source>
        <dbReference type="ARBA" id="ARBA00047424"/>
    </source>
</evidence>
<dbReference type="SUPFAM" id="SSF55008">
    <property type="entry name" value="HMA, heavy metal-associated domain"/>
    <property type="match status" value="1"/>
</dbReference>
<dbReference type="InterPro" id="IPR006121">
    <property type="entry name" value="HMA_dom"/>
</dbReference>
<dbReference type="Gene3D" id="2.70.150.10">
    <property type="entry name" value="Calcium-transporting ATPase, cytoplasmic transduction domain A"/>
    <property type="match status" value="1"/>
</dbReference>
<comment type="subcellular location">
    <subcellularLocation>
        <location evidence="12">Cell membrane</location>
    </subcellularLocation>
    <subcellularLocation>
        <location evidence="1">Endomembrane system</location>
        <topology evidence="1">Multi-pass membrane protein</topology>
    </subcellularLocation>
</comment>
<evidence type="ECO:0000256" key="12">
    <source>
        <dbReference type="RuleBase" id="RU362081"/>
    </source>
</evidence>
<dbReference type="FunFam" id="2.70.150.10:FF:000002">
    <property type="entry name" value="Copper-transporting ATPase 1, putative"/>
    <property type="match status" value="1"/>
</dbReference>
<comment type="catalytic activity">
    <reaction evidence="11">
        <text>Cu(2+)(in) + ATP + H2O = Cu(2+)(out) + ADP + phosphate + H(+)</text>
        <dbReference type="Rhea" id="RHEA:10376"/>
        <dbReference type="ChEBI" id="CHEBI:15377"/>
        <dbReference type="ChEBI" id="CHEBI:15378"/>
        <dbReference type="ChEBI" id="CHEBI:29036"/>
        <dbReference type="ChEBI" id="CHEBI:30616"/>
        <dbReference type="ChEBI" id="CHEBI:43474"/>
        <dbReference type="ChEBI" id="CHEBI:456216"/>
        <dbReference type="EC" id="7.2.2.9"/>
    </reaction>
</comment>
<dbReference type="CDD" id="cd02094">
    <property type="entry name" value="P-type_ATPase_Cu-like"/>
    <property type="match status" value="1"/>
</dbReference>
<protein>
    <recommendedName>
        <fullName evidence="10">P-type Cu(2+) transporter</fullName>
        <ecNumber evidence="10">7.2.2.9</ecNumber>
    </recommendedName>
</protein>
<dbReference type="Pfam" id="PF04945">
    <property type="entry name" value="YHS"/>
    <property type="match status" value="1"/>
</dbReference>
<evidence type="ECO:0000256" key="7">
    <source>
        <dbReference type="ARBA" id="ARBA00022967"/>
    </source>
</evidence>
<keyword evidence="12" id="KW-1003">Cell membrane</keyword>
<name>A0A3B7R615_9BACT</name>
<dbReference type="PANTHER" id="PTHR43520">
    <property type="entry name" value="ATP7, ISOFORM B"/>
    <property type="match status" value="1"/>
</dbReference>
<dbReference type="GO" id="GO:0005507">
    <property type="term" value="F:copper ion binding"/>
    <property type="evidence" value="ECO:0007669"/>
    <property type="project" value="TreeGrafter"/>
</dbReference>
<dbReference type="NCBIfam" id="TIGR01511">
    <property type="entry name" value="ATPase-IB1_Cu"/>
    <property type="match status" value="1"/>
</dbReference>
<dbReference type="SFLD" id="SFLDG00002">
    <property type="entry name" value="C1.7:_P-type_atpase_like"/>
    <property type="match status" value="1"/>
</dbReference>
<dbReference type="InterPro" id="IPR017969">
    <property type="entry name" value="Heavy-metal-associated_CS"/>
</dbReference>
<feature type="transmembrane region" description="Helical" evidence="12">
    <location>
        <begin position="282"/>
        <end position="300"/>
    </location>
</feature>
<dbReference type="PROSITE" id="PS00154">
    <property type="entry name" value="ATPASE_E1_E2"/>
    <property type="match status" value="1"/>
</dbReference>
<keyword evidence="6 12" id="KW-0067">ATP-binding</keyword>
<dbReference type="GO" id="GO:0005886">
    <property type="term" value="C:plasma membrane"/>
    <property type="evidence" value="ECO:0007669"/>
    <property type="project" value="UniProtKB-SubCell"/>
</dbReference>
<dbReference type="Gene3D" id="3.40.50.1000">
    <property type="entry name" value="HAD superfamily/HAD-like"/>
    <property type="match status" value="1"/>
</dbReference>
<dbReference type="GO" id="GO:0012505">
    <property type="term" value="C:endomembrane system"/>
    <property type="evidence" value="ECO:0007669"/>
    <property type="project" value="UniProtKB-SubCell"/>
</dbReference>
<dbReference type="Gene3D" id="3.40.1110.10">
    <property type="entry name" value="Calcium-transporting ATPase, cytoplasmic domain N"/>
    <property type="match status" value="2"/>
</dbReference>
<keyword evidence="8 12" id="KW-1133">Transmembrane helix</keyword>
<feature type="transmembrane region" description="Helical" evidence="12">
    <location>
        <begin position="435"/>
        <end position="455"/>
    </location>
</feature>
<evidence type="ECO:0000256" key="5">
    <source>
        <dbReference type="ARBA" id="ARBA00022741"/>
    </source>
</evidence>
<feature type="transmembrane region" description="Helical" evidence="12">
    <location>
        <begin position="183"/>
        <end position="207"/>
    </location>
</feature>
<gene>
    <name evidence="14" type="ORF">D3Y59_08615</name>
</gene>
<evidence type="ECO:0000256" key="9">
    <source>
        <dbReference type="ARBA" id="ARBA00023136"/>
    </source>
</evidence>
<feature type="transmembrane region" description="Helical" evidence="12">
    <location>
        <begin position="251"/>
        <end position="270"/>
    </location>
</feature>
<dbReference type="FunFam" id="3.30.70.100:FF:000005">
    <property type="entry name" value="Copper-exporting P-type ATPase A"/>
    <property type="match status" value="1"/>
</dbReference>
<evidence type="ECO:0000256" key="4">
    <source>
        <dbReference type="ARBA" id="ARBA00022723"/>
    </source>
</evidence>
<dbReference type="SUPFAM" id="SSF81665">
    <property type="entry name" value="Calcium ATPase, transmembrane domain M"/>
    <property type="match status" value="1"/>
</dbReference>
<dbReference type="GO" id="GO:0016887">
    <property type="term" value="F:ATP hydrolysis activity"/>
    <property type="evidence" value="ECO:0007669"/>
    <property type="project" value="InterPro"/>
</dbReference>
<evidence type="ECO:0000313" key="14">
    <source>
        <dbReference type="EMBL" id="AYA38863.1"/>
    </source>
</evidence>
<dbReference type="GO" id="GO:0005524">
    <property type="term" value="F:ATP binding"/>
    <property type="evidence" value="ECO:0007669"/>
    <property type="project" value="UniProtKB-UniRule"/>
</dbReference>
<dbReference type="SUPFAM" id="SSF56784">
    <property type="entry name" value="HAD-like"/>
    <property type="match status" value="1"/>
</dbReference>
<dbReference type="SMART" id="SM00746">
    <property type="entry name" value="TRASH"/>
    <property type="match status" value="1"/>
</dbReference>
<dbReference type="InterPro" id="IPR001757">
    <property type="entry name" value="P_typ_ATPase"/>
</dbReference>
<dbReference type="InterPro" id="IPR012348">
    <property type="entry name" value="RNR-like"/>
</dbReference>
<dbReference type="SFLD" id="SFLDS00003">
    <property type="entry name" value="Haloacid_Dehalogenase"/>
    <property type="match status" value="1"/>
</dbReference>
<accession>A0A3B7R615</accession>
<dbReference type="SFLD" id="SFLDF00027">
    <property type="entry name" value="p-type_atpase"/>
    <property type="match status" value="1"/>
</dbReference>
<dbReference type="PRINTS" id="PR00942">
    <property type="entry name" value="CUATPASEI"/>
</dbReference>
<keyword evidence="3 12" id="KW-0812">Transmembrane</keyword>
<evidence type="ECO:0000256" key="10">
    <source>
        <dbReference type="ARBA" id="ARBA00038904"/>
    </source>
</evidence>
<dbReference type="EMBL" id="CP032317">
    <property type="protein sequence ID" value="AYA38863.1"/>
    <property type="molecule type" value="Genomic_DNA"/>
</dbReference>
<dbReference type="AlphaFoldDB" id="A0A3B7R615"/>
<dbReference type="Gene3D" id="1.10.620.20">
    <property type="entry name" value="Ribonucleotide Reductase, subunit A"/>
    <property type="match status" value="1"/>
</dbReference>
<feature type="transmembrane region" description="Helical" evidence="12">
    <location>
        <begin position="808"/>
        <end position="826"/>
    </location>
</feature>
<evidence type="ECO:0000256" key="2">
    <source>
        <dbReference type="ARBA" id="ARBA00006024"/>
    </source>
</evidence>
<dbReference type="OrthoDB" id="1521937at2"/>
<dbReference type="InterPro" id="IPR036163">
    <property type="entry name" value="HMA_dom_sf"/>
</dbReference>
<comment type="similarity">
    <text evidence="2 12">Belongs to the cation transport ATPase (P-type) (TC 3.A.3) family. Type IB subfamily.</text>
</comment>
<evidence type="ECO:0000256" key="6">
    <source>
        <dbReference type="ARBA" id="ARBA00022840"/>
    </source>
</evidence>
<dbReference type="InterPro" id="IPR009078">
    <property type="entry name" value="Ferritin-like_SF"/>
</dbReference>
<dbReference type="Pfam" id="PF00403">
    <property type="entry name" value="HMA"/>
    <property type="match status" value="1"/>
</dbReference>
<dbReference type="InterPro" id="IPR044492">
    <property type="entry name" value="P_typ_ATPase_HD_dom"/>
</dbReference>
<evidence type="ECO:0000256" key="8">
    <source>
        <dbReference type="ARBA" id="ARBA00022989"/>
    </source>
</evidence>
<evidence type="ECO:0000259" key="13">
    <source>
        <dbReference type="PROSITE" id="PS50846"/>
    </source>
</evidence>
<keyword evidence="9 12" id="KW-0472">Membrane</keyword>
<dbReference type="NCBIfam" id="TIGR01494">
    <property type="entry name" value="ATPase_P-type"/>
    <property type="match status" value="1"/>
</dbReference>
<feature type="transmembrane region" description="Helical" evidence="12">
    <location>
        <begin position="783"/>
        <end position="802"/>
    </location>
</feature>
<reference evidence="14 15" key="1">
    <citation type="submission" date="2018-09" db="EMBL/GenBank/DDBJ databases">
        <title>Hymenobacter medium sp. nov., isolated from R2A medium.</title>
        <authorList>
            <person name="Yingchao G."/>
        </authorList>
    </citation>
    <scope>NUCLEOTIDE SEQUENCE [LARGE SCALE GENOMIC DNA]</scope>
    <source>
        <strain evidence="15">sh-6</strain>
    </source>
</reference>
<evidence type="ECO:0000256" key="3">
    <source>
        <dbReference type="ARBA" id="ARBA00022692"/>
    </source>
</evidence>